<evidence type="ECO:0000313" key="2">
    <source>
        <dbReference type="EMBL" id="EXJ81136.1"/>
    </source>
</evidence>
<organism evidence="2 3">
    <name type="scientific">Capronia epimyces CBS 606.96</name>
    <dbReference type="NCBI Taxonomy" id="1182542"/>
    <lineage>
        <taxon>Eukaryota</taxon>
        <taxon>Fungi</taxon>
        <taxon>Dikarya</taxon>
        <taxon>Ascomycota</taxon>
        <taxon>Pezizomycotina</taxon>
        <taxon>Eurotiomycetes</taxon>
        <taxon>Chaetothyriomycetidae</taxon>
        <taxon>Chaetothyriales</taxon>
        <taxon>Herpotrichiellaceae</taxon>
        <taxon>Capronia</taxon>
    </lineage>
</organism>
<dbReference type="EMBL" id="AMGY01000006">
    <property type="protein sequence ID" value="EXJ81136.1"/>
    <property type="molecule type" value="Genomic_DNA"/>
</dbReference>
<dbReference type="Proteomes" id="UP000019478">
    <property type="component" value="Unassembled WGS sequence"/>
</dbReference>
<keyword evidence="3" id="KW-1185">Reference proteome</keyword>
<dbReference type="HOGENOM" id="CLU_513859_0_0_1"/>
<gene>
    <name evidence="2" type="ORF">A1O3_07424</name>
</gene>
<evidence type="ECO:0000256" key="1">
    <source>
        <dbReference type="SAM" id="MobiDB-lite"/>
    </source>
</evidence>
<feature type="region of interest" description="Disordered" evidence="1">
    <location>
        <begin position="160"/>
        <end position="311"/>
    </location>
</feature>
<dbReference type="OrthoDB" id="4138726at2759"/>
<name>W9XVU7_9EURO</name>
<feature type="compositionally biased region" description="Low complexity" evidence="1">
    <location>
        <begin position="251"/>
        <end position="277"/>
    </location>
</feature>
<feature type="compositionally biased region" description="Low complexity" evidence="1">
    <location>
        <begin position="377"/>
        <end position="411"/>
    </location>
</feature>
<feature type="region of interest" description="Disordered" evidence="1">
    <location>
        <begin position="332"/>
        <end position="411"/>
    </location>
</feature>
<sequence>MADNFIIDPALFALDTHDGSAQNTDGNAATEFEDTPMADDFIIDPALFALNTHDGSAQNTDGNAATELEATPFDAAPVVPNSSSSNTDPATATATGSAIDTVTETATETAQTKPTTFEDEDEAILKYIQSALGDDDGTTDDFFEHSAYLGPIFGEAQAADRQPHKYTYPEPAESANALSPAPVNPEYTYTYPEPAESANTLSSAPGNPEYAYTNGSGYDNDNADDLSGQTQGYTYPVPGGGYNSPLPTSPGPASLGPASSGAVSPGHDTAPAAAAPPSRRRGRAKKAATSRSVASGSVASGSVASGSVASGPVTSGSVAAGSVAAGSVAVAAAAPPSRRRGRASNAATSGSVSSRSASPAAKTTTRRRGRAKKTETSAPVSAGSVSAAPPAPTASAAPAVPVAPAAPASSSLGLRRRLPSILDHPDPWACPICFHCCCVPSSVKTHLLDKHPELGLTKKSLEEDPQFAEVQPLSFYRNKGLDVTYHGNDRKQVNARRRMDAGMKTNDAGYLDNVYKQTPYERKAARQPQP</sequence>
<comment type="caution">
    <text evidence="2">The sequence shown here is derived from an EMBL/GenBank/DDBJ whole genome shotgun (WGS) entry which is preliminary data.</text>
</comment>
<dbReference type="GeneID" id="19171524"/>
<feature type="compositionally biased region" description="Low complexity" evidence="1">
    <location>
        <begin position="343"/>
        <end position="363"/>
    </location>
</feature>
<accession>W9XVU7</accession>
<protein>
    <submittedName>
        <fullName evidence="2">Uncharacterized protein</fullName>
    </submittedName>
</protein>
<feature type="compositionally biased region" description="Basic residues" evidence="1">
    <location>
        <begin position="278"/>
        <end position="288"/>
    </location>
</feature>
<dbReference type="AlphaFoldDB" id="W9XVU7"/>
<dbReference type="RefSeq" id="XP_007735724.1">
    <property type="nucleotide sequence ID" value="XM_007737534.1"/>
</dbReference>
<reference evidence="2 3" key="1">
    <citation type="submission" date="2013-03" db="EMBL/GenBank/DDBJ databases">
        <title>The Genome Sequence of Capronia epimyces CBS 606.96.</title>
        <authorList>
            <consortium name="The Broad Institute Genomics Platform"/>
            <person name="Cuomo C."/>
            <person name="de Hoog S."/>
            <person name="Gorbushina A."/>
            <person name="Walker B."/>
            <person name="Young S.K."/>
            <person name="Zeng Q."/>
            <person name="Gargeya S."/>
            <person name="Fitzgerald M."/>
            <person name="Haas B."/>
            <person name="Abouelleil A."/>
            <person name="Allen A.W."/>
            <person name="Alvarado L."/>
            <person name="Arachchi H.M."/>
            <person name="Berlin A.M."/>
            <person name="Chapman S.B."/>
            <person name="Gainer-Dewar J."/>
            <person name="Goldberg J."/>
            <person name="Griggs A."/>
            <person name="Gujja S."/>
            <person name="Hansen M."/>
            <person name="Howarth C."/>
            <person name="Imamovic A."/>
            <person name="Ireland A."/>
            <person name="Larimer J."/>
            <person name="McCowan C."/>
            <person name="Murphy C."/>
            <person name="Pearson M."/>
            <person name="Poon T.W."/>
            <person name="Priest M."/>
            <person name="Roberts A."/>
            <person name="Saif S."/>
            <person name="Shea T."/>
            <person name="Sisk P."/>
            <person name="Sykes S."/>
            <person name="Wortman J."/>
            <person name="Nusbaum C."/>
            <person name="Birren B."/>
        </authorList>
    </citation>
    <scope>NUCLEOTIDE SEQUENCE [LARGE SCALE GENOMIC DNA]</scope>
    <source>
        <strain evidence="2 3">CBS 606.96</strain>
    </source>
</reference>
<feature type="compositionally biased region" description="Low complexity" evidence="1">
    <location>
        <begin position="289"/>
        <end position="311"/>
    </location>
</feature>
<evidence type="ECO:0000313" key="3">
    <source>
        <dbReference type="Proteomes" id="UP000019478"/>
    </source>
</evidence>
<proteinExistence type="predicted"/>